<reference evidence="2" key="1">
    <citation type="journal article" date="2019" name="MBio">
        <title>Comparative genomics for the elucidation of multidrug resistance (MDR) in Candida lusitaniae.</title>
        <authorList>
            <person name="Kannan A."/>
            <person name="Asner S.A."/>
            <person name="Trachsel E."/>
            <person name="Kelly S."/>
            <person name="Parker J."/>
            <person name="Sanglard D."/>
        </authorList>
    </citation>
    <scope>NUCLEOTIDE SEQUENCE [LARGE SCALE GENOMIC DNA]</scope>
    <source>
        <strain evidence="2">P1</strain>
    </source>
</reference>
<accession>A0ACD0WK98</accession>
<gene>
    <name evidence="1" type="ORF">EJF14_30808</name>
</gene>
<evidence type="ECO:0000313" key="2">
    <source>
        <dbReference type="Proteomes" id="UP000326582"/>
    </source>
</evidence>
<keyword evidence="2" id="KW-1185">Reference proteome</keyword>
<dbReference type="EMBL" id="CP038486">
    <property type="protein sequence ID" value="QFZ27821.1"/>
    <property type="molecule type" value="Genomic_DNA"/>
</dbReference>
<protein>
    <submittedName>
        <fullName evidence="1">Malonyl CoA-acyl carrier transacylase</fullName>
    </submittedName>
</protein>
<sequence>MLTFLRRQSTFAVACPGQGIVSRGCLSSLKSFLPYYQHVLDCVDDTLGEHFSAHLLAEPPKKQNVAMVDPWSQSTANAQPAIVTATYVIYELLRRLHGVDLAHHPRVSYILGHSLGEYSALLLGGVLSLESTIKIVRQRGLLMQQLVKETPYGMKVLIFRPASFSRVIEVAKQHNVLACINNATQISVSGYPHDLEKALDAMNDPKRVILKSVDLPVNIPFHNALLAPIESTLAKLPSELQEPSKPIVSNVTGRVSQGDVYLNTVRANSQPVDWKGSMEFIESQNVTGIVNLGPGDALDAINSRFKLVNYPLKSAQDMEHLARSIA</sequence>
<evidence type="ECO:0000313" key="1">
    <source>
        <dbReference type="EMBL" id="QFZ27821.1"/>
    </source>
</evidence>
<organism evidence="1 2">
    <name type="scientific">Clavispora lusitaniae</name>
    <name type="common">Candida lusitaniae</name>
    <dbReference type="NCBI Taxonomy" id="36911"/>
    <lineage>
        <taxon>Eukaryota</taxon>
        <taxon>Fungi</taxon>
        <taxon>Dikarya</taxon>
        <taxon>Ascomycota</taxon>
        <taxon>Saccharomycotina</taxon>
        <taxon>Pichiomycetes</taxon>
        <taxon>Metschnikowiaceae</taxon>
        <taxon>Clavispora</taxon>
    </lineage>
</organism>
<proteinExistence type="predicted"/>
<name>A0ACD0WK98_CLALS</name>
<dbReference type="Proteomes" id="UP000326582">
    <property type="component" value="Chromosome 3"/>
</dbReference>